<evidence type="ECO:0000256" key="6">
    <source>
        <dbReference type="ARBA" id="ARBA00022840"/>
    </source>
</evidence>
<feature type="domain" description="ABC transporter" evidence="9">
    <location>
        <begin position="245"/>
        <end position="499"/>
    </location>
</feature>
<keyword evidence="7" id="KW-1278">Translocase</keyword>
<dbReference type="GO" id="GO:0016887">
    <property type="term" value="F:ATP hydrolysis activity"/>
    <property type="evidence" value="ECO:0007669"/>
    <property type="project" value="InterPro"/>
</dbReference>
<keyword evidence="5" id="KW-0547">Nucleotide-binding</keyword>
<evidence type="ECO:0000256" key="8">
    <source>
        <dbReference type="ARBA" id="ARBA00023136"/>
    </source>
</evidence>
<evidence type="ECO:0000259" key="9">
    <source>
        <dbReference type="PROSITE" id="PS50893"/>
    </source>
</evidence>
<feature type="domain" description="ABC transporter" evidence="9">
    <location>
        <begin position="8"/>
        <end position="246"/>
    </location>
</feature>
<evidence type="ECO:0000256" key="5">
    <source>
        <dbReference type="ARBA" id="ARBA00022741"/>
    </source>
</evidence>
<reference evidence="10 11" key="1">
    <citation type="submission" date="2016-04" db="EMBL/GenBank/DDBJ databases">
        <title>Complete Genome Sequence of Halotalea alkalilenta IHB B 13600.</title>
        <authorList>
            <person name="Swarnkar M.K."/>
            <person name="Sharma A."/>
            <person name="Kaushal K."/>
            <person name="Soni R."/>
            <person name="Rana S."/>
            <person name="Singh A.K."/>
            <person name="Gulati A."/>
        </authorList>
    </citation>
    <scope>NUCLEOTIDE SEQUENCE [LARGE SCALE GENOMIC DNA]</scope>
    <source>
        <strain evidence="10 11">IHB B 13600</strain>
    </source>
</reference>
<gene>
    <name evidence="10" type="ORF">A5892_16250</name>
</gene>
<dbReference type="PANTHER" id="PTHR43790:SF3">
    <property type="entry name" value="D-ALLOSE IMPORT ATP-BINDING PROTEIN ALSA-RELATED"/>
    <property type="match status" value="1"/>
</dbReference>
<dbReference type="Pfam" id="PF00005">
    <property type="entry name" value="ABC_tran"/>
    <property type="match status" value="2"/>
</dbReference>
<evidence type="ECO:0000256" key="7">
    <source>
        <dbReference type="ARBA" id="ARBA00022967"/>
    </source>
</evidence>
<evidence type="ECO:0000313" key="10">
    <source>
        <dbReference type="EMBL" id="ANF58820.1"/>
    </source>
</evidence>
<dbReference type="InterPro" id="IPR003439">
    <property type="entry name" value="ABC_transporter-like_ATP-bd"/>
</dbReference>
<dbReference type="KEGG" id="haa:A5892_16250"/>
<dbReference type="InterPro" id="IPR027417">
    <property type="entry name" value="P-loop_NTPase"/>
</dbReference>
<dbReference type="AlphaFoldDB" id="A0A172YHU2"/>
<dbReference type="RefSeq" id="WP_064123676.1">
    <property type="nucleotide sequence ID" value="NZ_CP015243.1"/>
</dbReference>
<organism evidence="10 11">
    <name type="scientific">Halotalea alkalilenta</name>
    <dbReference type="NCBI Taxonomy" id="376489"/>
    <lineage>
        <taxon>Bacteria</taxon>
        <taxon>Pseudomonadati</taxon>
        <taxon>Pseudomonadota</taxon>
        <taxon>Gammaproteobacteria</taxon>
        <taxon>Oceanospirillales</taxon>
        <taxon>Halomonadaceae</taxon>
        <taxon>Halotalea</taxon>
    </lineage>
</organism>
<protein>
    <submittedName>
        <fullName evidence="10">ABC transporter</fullName>
    </submittedName>
</protein>
<dbReference type="GO" id="GO:0005524">
    <property type="term" value="F:ATP binding"/>
    <property type="evidence" value="ECO:0007669"/>
    <property type="project" value="UniProtKB-KW"/>
</dbReference>
<dbReference type="PANTHER" id="PTHR43790">
    <property type="entry name" value="CARBOHYDRATE TRANSPORT ATP-BINDING PROTEIN MG119-RELATED"/>
    <property type="match status" value="1"/>
</dbReference>
<dbReference type="PROSITE" id="PS50893">
    <property type="entry name" value="ABC_TRANSPORTER_2"/>
    <property type="match status" value="2"/>
</dbReference>
<dbReference type="InterPro" id="IPR017871">
    <property type="entry name" value="ABC_transporter-like_CS"/>
</dbReference>
<proteinExistence type="predicted"/>
<dbReference type="CDD" id="cd03216">
    <property type="entry name" value="ABC_Carb_Monos_I"/>
    <property type="match status" value="1"/>
</dbReference>
<name>A0A172YHU2_9GAMM</name>
<keyword evidence="4" id="KW-0677">Repeat</keyword>
<dbReference type="SUPFAM" id="SSF52540">
    <property type="entry name" value="P-loop containing nucleoside triphosphate hydrolases"/>
    <property type="match status" value="2"/>
</dbReference>
<evidence type="ECO:0000313" key="11">
    <source>
        <dbReference type="Proteomes" id="UP000077875"/>
    </source>
</evidence>
<dbReference type="STRING" id="376489.A5892_16250"/>
<keyword evidence="3" id="KW-0762">Sugar transport</keyword>
<dbReference type="InterPro" id="IPR050107">
    <property type="entry name" value="ABC_carbohydrate_import_ATPase"/>
</dbReference>
<dbReference type="SMART" id="SM00382">
    <property type="entry name" value="AAA"/>
    <property type="match status" value="2"/>
</dbReference>
<keyword evidence="11" id="KW-1185">Reference proteome</keyword>
<accession>A0A172YHU2</accession>
<evidence type="ECO:0000256" key="4">
    <source>
        <dbReference type="ARBA" id="ARBA00022737"/>
    </source>
</evidence>
<sequence>MSATLPRLEMRGVSLDYGANRVLNEVDFELAGGSVHALVGANGAGKSSLISVLAGVRRSYAGRITIDDHEVALRSPRQTRRHGIFVVQQEVDVALVPSLSVAENIALDAIATSTAQLLDRRMLRRQARELLARLDLRLDVDRPVARLSLAQKQQLLIARALASGCRFLVLDEPTAPLDADETERLLALVAQLKAEGLAIALVSHRLEELDRSCDRISVLRNGRRVHTGEMVAISVEGIAEQMLGRRLGSLFPHRKACVGAPLLEVEGLKDARLKGIDLRLHAGEILGVAGLAGAGKSELCKALFGVTRTRLRRGSLRGRPWRPRSPHRSSGEGIALVPEERRSEGVLIDADVTTNLTLAARGSFSRWGLFDHRAARSWARHTITRLGIRADHERQPLAQLSGGNQQKVAIGKWLLEDAEIYLLDEPTKGIDIHAKQELYATLVELAEAGKGILYASGEFSELLGLCDRICVLRDGRLVAEQNARSLNEERLTLLASGTSLDV</sequence>
<dbReference type="Gene3D" id="3.40.50.300">
    <property type="entry name" value="P-loop containing nucleotide triphosphate hydrolases"/>
    <property type="match status" value="2"/>
</dbReference>
<evidence type="ECO:0000256" key="1">
    <source>
        <dbReference type="ARBA" id="ARBA00022448"/>
    </source>
</evidence>
<keyword evidence="8" id="KW-0472">Membrane</keyword>
<evidence type="ECO:0000256" key="2">
    <source>
        <dbReference type="ARBA" id="ARBA00022475"/>
    </source>
</evidence>
<keyword evidence="1" id="KW-0813">Transport</keyword>
<keyword evidence="2" id="KW-1003">Cell membrane</keyword>
<dbReference type="EMBL" id="CP015243">
    <property type="protein sequence ID" value="ANF58820.1"/>
    <property type="molecule type" value="Genomic_DNA"/>
</dbReference>
<keyword evidence="6" id="KW-0067">ATP-binding</keyword>
<dbReference type="InterPro" id="IPR003593">
    <property type="entry name" value="AAA+_ATPase"/>
</dbReference>
<dbReference type="PROSITE" id="PS00211">
    <property type="entry name" value="ABC_TRANSPORTER_1"/>
    <property type="match status" value="1"/>
</dbReference>
<evidence type="ECO:0000256" key="3">
    <source>
        <dbReference type="ARBA" id="ARBA00022597"/>
    </source>
</evidence>
<dbReference type="Proteomes" id="UP000077875">
    <property type="component" value="Chromosome"/>
</dbReference>
<dbReference type="CDD" id="cd03215">
    <property type="entry name" value="ABC_Carb_Monos_II"/>
    <property type="match status" value="1"/>
</dbReference>